<sequence length="319" mass="35229">MTQTKPHTRPFPHRHLTGIDELSADDIAAVLDLADFYADRIEADRRYRNDALSGATILTLFFEDSTRTRMSFDMAAKRLGADPVNMDIRTSSMSKGETLTDTVRTLDAGVRPDAIVVRHSEYNAPRFIAGMVDCAVVNAGDSYREHPTQALLDALTLRRRFGKLEGLRVAICGDIAHSRVASSNMILLRKMGAEVRIVAPSFLKPEKFPAPGIQAFDTMKEGLEGCDAVMMLRNQKERMQAGLIKSDDEFFRDYGLTHEKLGYAKPHAAVMHPGPMNRGVEIDDAVADDPDRSLILTQVANGVPVRMAVFELLLNKAGA</sequence>
<feature type="binding site" evidence="7">
    <location>
        <position position="149"/>
    </location>
    <ligand>
        <name>carbamoyl phosphate</name>
        <dbReference type="ChEBI" id="CHEBI:58228"/>
    </ligand>
</feature>
<dbReference type="NCBIfam" id="NF002032">
    <property type="entry name" value="PRK00856.1"/>
    <property type="match status" value="1"/>
</dbReference>
<evidence type="ECO:0000259" key="8">
    <source>
        <dbReference type="Pfam" id="PF00185"/>
    </source>
</evidence>
<feature type="domain" description="Aspartate/ornithine carbamoyltransferase carbamoyl-P binding" evidence="9">
    <location>
        <begin position="14"/>
        <end position="158"/>
    </location>
</feature>
<protein>
    <recommendedName>
        <fullName evidence="7">Aspartate carbamoyltransferase</fullName>
        <ecNumber evidence="7">2.1.3.2</ecNumber>
    </recommendedName>
    <alternativeName>
        <fullName evidence="7">Aspartate transcarbamylase</fullName>
        <shortName evidence="7">ATCase</shortName>
    </alternativeName>
</protein>
<dbReference type="InterPro" id="IPR006132">
    <property type="entry name" value="Asp/Orn_carbamoyltranf_P-bd"/>
</dbReference>
<evidence type="ECO:0000259" key="9">
    <source>
        <dbReference type="Pfam" id="PF02729"/>
    </source>
</evidence>
<dbReference type="PRINTS" id="PR00100">
    <property type="entry name" value="AOTCASE"/>
</dbReference>
<comment type="subunit">
    <text evidence="7">Heterododecamer (2C3:3R2) of six catalytic PyrB chains organized as two trimers (C3), and six regulatory PyrI chains organized as three dimers (R2).</text>
</comment>
<comment type="catalytic activity">
    <reaction evidence="6 7">
        <text>carbamoyl phosphate + L-aspartate = N-carbamoyl-L-aspartate + phosphate + H(+)</text>
        <dbReference type="Rhea" id="RHEA:20013"/>
        <dbReference type="ChEBI" id="CHEBI:15378"/>
        <dbReference type="ChEBI" id="CHEBI:29991"/>
        <dbReference type="ChEBI" id="CHEBI:32814"/>
        <dbReference type="ChEBI" id="CHEBI:43474"/>
        <dbReference type="ChEBI" id="CHEBI:58228"/>
        <dbReference type="EC" id="2.1.3.2"/>
    </reaction>
</comment>
<reference evidence="10 11" key="1">
    <citation type="submission" date="2017-08" db="EMBL/GenBank/DDBJ databases">
        <title>Infants hospitalized years apart are colonized by the same room-sourced microbial strains.</title>
        <authorList>
            <person name="Brooks B."/>
            <person name="Olm M.R."/>
            <person name="Firek B.A."/>
            <person name="Baker R."/>
            <person name="Thomas B.C."/>
            <person name="Morowitz M.J."/>
            <person name="Banfield J.F."/>
        </authorList>
    </citation>
    <scope>NUCLEOTIDE SEQUENCE [LARGE SCALE GENOMIC DNA]</scope>
    <source>
        <strain evidence="10">S2_018_000_R2_104</strain>
    </source>
</reference>
<dbReference type="EC" id="2.1.3.2" evidence="7"/>
<dbReference type="HAMAP" id="MF_00001">
    <property type="entry name" value="Asp_carb_tr"/>
    <property type="match status" value="1"/>
</dbReference>
<evidence type="ECO:0000256" key="2">
    <source>
        <dbReference type="ARBA" id="ARBA00008896"/>
    </source>
</evidence>
<feature type="binding site" evidence="7">
    <location>
        <position position="118"/>
    </location>
    <ligand>
        <name>carbamoyl phosphate</name>
        <dbReference type="ChEBI" id="CHEBI:58228"/>
    </ligand>
</feature>
<organism evidence="10 11">
    <name type="scientific">Micavibrio aeruginosavorus</name>
    <dbReference type="NCBI Taxonomy" id="349221"/>
    <lineage>
        <taxon>Bacteria</taxon>
        <taxon>Pseudomonadati</taxon>
        <taxon>Bdellovibrionota</taxon>
        <taxon>Bdellovibrionia</taxon>
        <taxon>Bdellovibrionales</taxon>
        <taxon>Pseudobdellovibrionaceae</taxon>
        <taxon>Micavibrio</taxon>
    </lineage>
</organism>
<evidence type="ECO:0000256" key="6">
    <source>
        <dbReference type="ARBA" id="ARBA00048859"/>
    </source>
</evidence>
<feature type="binding site" evidence="7">
    <location>
        <position position="233"/>
    </location>
    <ligand>
        <name>L-aspartate</name>
        <dbReference type="ChEBI" id="CHEBI:29991"/>
    </ligand>
</feature>
<dbReference type="SUPFAM" id="SSF53671">
    <property type="entry name" value="Aspartate/ornithine carbamoyltransferase"/>
    <property type="match status" value="1"/>
</dbReference>
<dbReference type="GO" id="GO:0005829">
    <property type="term" value="C:cytosol"/>
    <property type="evidence" value="ECO:0007669"/>
    <property type="project" value="TreeGrafter"/>
</dbReference>
<keyword evidence="4 7" id="KW-0665">Pyrimidine biosynthesis</keyword>
<evidence type="ECO:0000256" key="4">
    <source>
        <dbReference type="ARBA" id="ARBA00022975"/>
    </source>
</evidence>
<gene>
    <name evidence="7 10" type="primary">pyrB</name>
    <name evidence="10" type="ORF">DI626_03370</name>
</gene>
<evidence type="ECO:0000313" key="10">
    <source>
        <dbReference type="EMBL" id="PZO87708.1"/>
    </source>
</evidence>
<comment type="caution">
    <text evidence="10">The sequence shown here is derived from an EMBL/GenBank/DDBJ whole genome shotgun (WGS) entry which is preliminary data.</text>
</comment>
<dbReference type="Gene3D" id="3.40.50.1370">
    <property type="entry name" value="Aspartate/ornithine carbamoyltransferase"/>
    <property type="match status" value="2"/>
</dbReference>
<evidence type="ECO:0000256" key="1">
    <source>
        <dbReference type="ARBA" id="ARBA00004852"/>
    </source>
</evidence>
<dbReference type="InterPro" id="IPR002082">
    <property type="entry name" value="Asp_carbamoyltransf"/>
</dbReference>
<feature type="domain" description="Aspartate/ornithine carbamoyltransferase Asp/Orn-binding" evidence="8">
    <location>
        <begin position="165"/>
        <end position="312"/>
    </location>
</feature>
<evidence type="ECO:0000256" key="7">
    <source>
        <dbReference type="HAMAP-Rule" id="MF_00001"/>
    </source>
</evidence>
<dbReference type="GO" id="GO:0004070">
    <property type="term" value="F:aspartate carbamoyltransferase activity"/>
    <property type="evidence" value="ECO:0007669"/>
    <property type="project" value="UniProtKB-UniRule"/>
</dbReference>
<proteinExistence type="inferred from homology"/>
<dbReference type="PANTHER" id="PTHR45753">
    <property type="entry name" value="ORNITHINE CARBAMOYLTRANSFERASE, MITOCHONDRIAL"/>
    <property type="match status" value="1"/>
</dbReference>
<comment type="similarity">
    <text evidence="2 7">Belongs to the aspartate/ornithine carbamoyltransferase superfamily. ATCase family.</text>
</comment>
<dbReference type="Pfam" id="PF00185">
    <property type="entry name" value="OTCace"/>
    <property type="match status" value="1"/>
</dbReference>
<evidence type="ECO:0000256" key="5">
    <source>
        <dbReference type="ARBA" id="ARBA00043884"/>
    </source>
</evidence>
<dbReference type="GO" id="GO:0044205">
    <property type="term" value="P:'de novo' UMP biosynthetic process"/>
    <property type="evidence" value="ECO:0007669"/>
    <property type="project" value="UniProtKB-UniRule"/>
</dbReference>
<feature type="binding site" evidence="7">
    <location>
        <position position="275"/>
    </location>
    <ligand>
        <name>carbamoyl phosphate</name>
        <dbReference type="ChEBI" id="CHEBI:58228"/>
    </ligand>
</feature>
<feature type="binding site" evidence="7">
    <location>
        <position position="67"/>
    </location>
    <ligand>
        <name>carbamoyl phosphate</name>
        <dbReference type="ChEBI" id="CHEBI:58228"/>
    </ligand>
</feature>
<feature type="binding site" evidence="7">
    <location>
        <position position="95"/>
    </location>
    <ligand>
        <name>L-aspartate</name>
        <dbReference type="ChEBI" id="CHEBI:29991"/>
    </ligand>
</feature>
<dbReference type="PROSITE" id="PS00097">
    <property type="entry name" value="CARBAMOYLTRANSFERASE"/>
    <property type="match status" value="1"/>
</dbReference>
<accession>A0A2W5C157</accession>
<dbReference type="AlphaFoldDB" id="A0A2W5C157"/>
<comment type="function">
    <text evidence="5 7">Catalyzes the condensation of carbamoyl phosphate and aspartate to form carbamoyl aspartate and inorganic phosphate, the committed step in the de novo pyrimidine nucleotide biosynthesis pathway.</text>
</comment>
<dbReference type="InterPro" id="IPR036901">
    <property type="entry name" value="Asp/Orn_carbamoylTrfase_sf"/>
</dbReference>
<dbReference type="PANTHER" id="PTHR45753:SF6">
    <property type="entry name" value="ASPARTATE CARBAMOYLTRANSFERASE"/>
    <property type="match status" value="1"/>
</dbReference>
<dbReference type="Pfam" id="PF02729">
    <property type="entry name" value="OTCace_N"/>
    <property type="match status" value="1"/>
</dbReference>
<name>A0A2W5C157_9BACT</name>
<evidence type="ECO:0000313" key="11">
    <source>
        <dbReference type="Proteomes" id="UP000249557"/>
    </source>
</evidence>
<dbReference type="UniPathway" id="UPA00070">
    <property type="reaction ID" value="UER00116"/>
</dbReference>
<dbReference type="Proteomes" id="UP000249557">
    <property type="component" value="Unassembled WGS sequence"/>
</dbReference>
<dbReference type="GO" id="GO:0016597">
    <property type="term" value="F:amino acid binding"/>
    <property type="evidence" value="ECO:0007669"/>
    <property type="project" value="InterPro"/>
</dbReference>
<evidence type="ECO:0000256" key="3">
    <source>
        <dbReference type="ARBA" id="ARBA00022679"/>
    </source>
</evidence>
<keyword evidence="3 7" id="KW-0808">Transferase</keyword>
<dbReference type="EMBL" id="QFNK01000045">
    <property type="protein sequence ID" value="PZO87708.1"/>
    <property type="molecule type" value="Genomic_DNA"/>
</dbReference>
<feature type="binding site" evidence="7">
    <location>
        <position position="146"/>
    </location>
    <ligand>
        <name>carbamoyl phosphate</name>
        <dbReference type="ChEBI" id="CHEBI:58228"/>
    </ligand>
</feature>
<feature type="binding site" evidence="7">
    <location>
        <position position="68"/>
    </location>
    <ligand>
        <name>carbamoyl phosphate</name>
        <dbReference type="ChEBI" id="CHEBI:58228"/>
    </ligand>
</feature>
<dbReference type="GO" id="GO:0006520">
    <property type="term" value="P:amino acid metabolic process"/>
    <property type="evidence" value="ECO:0007669"/>
    <property type="project" value="InterPro"/>
</dbReference>
<dbReference type="PRINTS" id="PR00101">
    <property type="entry name" value="ATCASE"/>
</dbReference>
<feature type="binding site" evidence="7">
    <location>
        <position position="274"/>
    </location>
    <ligand>
        <name>carbamoyl phosphate</name>
        <dbReference type="ChEBI" id="CHEBI:58228"/>
    </ligand>
</feature>
<dbReference type="NCBIfam" id="TIGR00670">
    <property type="entry name" value="asp_carb_tr"/>
    <property type="match status" value="1"/>
</dbReference>
<dbReference type="GO" id="GO:0006207">
    <property type="term" value="P:'de novo' pyrimidine nucleobase biosynthetic process"/>
    <property type="evidence" value="ECO:0007669"/>
    <property type="project" value="InterPro"/>
</dbReference>
<comment type="pathway">
    <text evidence="1 7">Pyrimidine metabolism; UMP biosynthesis via de novo pathway; (S)-dihydroorotate from bicarbonate: step 2/3.</text>
</comment>
<dbReference type="InterPro" id="IPR006130">
    <property type="entry name" value="Asp/Orn_carbamoylTrfase"/>
</dbReference>
<dbReference type="InterPro" id="IPR006131">
    <property type="entry name" value="Asp_carbamoyltransf_Asp/Orn-bd"/>
</dbReference>
<feature type="binding site" evidence="7">
    <location>
        <position position="179"/>
    </location>
    <ligand>
        <name>L-aspartate</name>
        <dbReference type="ChEBI" id="CHEBI:29991"/>
    </ligand>
</feature>